<accession>Q0RS88</accession>
<dbReference type="PANTHER" id="PTHR43237">
    <property type="entry name" value="NADP-DEPENDENT MALIC ENZYME"/>
    <property type="match status" value="1"/>
</dbReference>
<evidence type="ECO:0000256" key="1">
    <source>
        <dbReference type="ARBA" id="ARBA00023002"/>
    </source>
</evidence>
<evidence type="ECO:0000259" key="3">
    <source>
        <dbReference type="SMART" id="SM01274"/>
    </source>
</evidence>
<feature type="region of interest" description="Disordered" evidence="2">
    <location>
        <begin position="1"/>
        <end position="20"/>
    </location>
</feature>
<dbReference type="HOGENOM" id="CLU_675699_0_0_11"/>
<dbReference type="STRING" id="326424.FRAAL0911"/>
<keyword evidence="5" id="KW-1185">Reference proteome</keyword>
<sequence length="416" mass="42693">MTGRVPGQGDAGGSGPAAAANPAYSVTIRVPRGVRADIDAVIAAGPGAITCYADEPDPAGRRITLDADSGPTLTWLLSALRNRLGADLLQTEDPVFVVASTGKLTQALCASVTTGHDLALLDADADRRVIRHLATHPTHTDLFTGRPRRVALLSDASAVLDFEPLAAEAALPAVESQAVHLHRATGLDVIPMPIAARDAAELGRAIGMLAPGFAATVLVHTHVSHIDAVRAAQLPSATPLLDTVNDGLAVAATAAVLTHLRGRGVRPQSARVAVVDPARGGDLAGLLLAAGIRDLTLYDPLAFGIQPLHRLAAHLDLLVDLIGLASPPEQVPVLRTRPETPPPLASATSGPRPLHALPGLLRAAVRTHRPISAAARLAAVQALVDLTPPGGLLPPVDHPRLTPAVADAAARALAAD</sequence>
<dbReference type="InterPro" id="IPR051674">
    <property type="entry name" value="Malate_Decarboxylase"/>
</dbReference>
<dbReference type="PANTHER" id="PTHR43237:SF4">
    <property type="entry name" value="NADP-DEPENDENT MALIC ENZYME"/>
    <property type="match status" value="1"/>
</dbReference>
<gene>
    <name evidence="4" type="ordered locus">FRAAL0911</name>
</gene>
<dbReference type="SUPFAM" id="SSF53223">
    <property type="entry name" value="Aminoacid dehydrogenase-like, N-terminal domain"/>
    <property type="match status" value="1"/>
</dbReference>
<dbReference type="eggNOG" id="COG0281">
    <property type="taxonomic scope" value="Bacteria"/>
</dbReference>
<dbReference type="RefSeq" id="WP_011602141.1">
    <property type="nucleotide sequence ID" value="NC_008278.1"/>
</dbReference>
<dbReference type="InterPro" id="IPR046346">
    <property type="entry name" value="Aminoacid_DH-like_N_sf"/>
</dbReference>
<feature type="domain" description="Malic enzyme N-terminal" evidence="3">
    <location>
        <begin position="101"/>
        <end position="222"/>
    </location>
</feature>
<name>Q0RS88_FRAAA</name>
<dbReference type="Gene3D" id="3.40.50.10380">
    <property type="entry name" value="Malic enzyme, N-terminal domain"/>
    <property type="match status" value="1"/>
</dbReference>
<dbReference type="KEGG" id="fal:FRAAL0911"/>
<dbReference type="GO" id="GO:0004470">
    <property type="term" value="F:malic enzyme activity"/>
    <property type="evidence" value="ECO:0007669"/>
    <property type="project" value="InterPro"/>
</dbReference>
<reference evidence="4 5" key="1">
    <citation type="journal article" date="2007" name="Genome Res.">
        <title>Genome characteristics of facultatively symbiotic Frankia sp. strains reflect host range and host plant biogeography.</title>
        <authorList>
            <person name="Normand P."/>
            <person name="Lapierre P."/>
            <person name="Tisa L.S."/>
            <person name="Gogarten J.P."/>
            <person name="Alloisio N."/>
            <person name="Bagnarol E."/>
            <person name="Bassi C.A."/>
            <person name="Berry A.M."/>
            <person name="Bickhart D.M."/>
            <person name="Choisne N."/>
            <person name="Couloux A."/>
            <person name="Cournoyer B."/>
            <person name="Cruveiller S."/>
            <person name="Daubin V."/>
            <person name="Demange N."/>
            <person name="Francino M.P."/>
            <person name="Goltsman E."/>
            <person name="Huang Y."/>
            <person name="Kopp O.R."/>
            <person name="Labarre L."/>
            <person name="Lapidus A."/>
            <person name="Lavire C."/>
            <person name="Marechal J."/>
            <person name="Martinez M."/>
            <person name="Mastronunzio J.E."/>
            <person name="Mullin B.C."/>
            <person name="Niemann J."/>
            <person name="Pujic P."/>
            <person name="Rawnsley T."/>
            <person name="Rouy Z."/>
            <person name="Schenowitz C."/>
            <person name="Sellstedt A."/>
            <person name="Tavares F."/>
            <person name="Tomkins J.P."/>
            <person name="Vallenet D."/>
            <person name="Valverde C."/>
            <person name="Wall L.G."/>
            <person name="Wang Y."/>
            <person name="Medigue C."/>
            <person name="Benson D.R."/>
        </authorList>
    </citation>
    <scope>NUCLEOTIDE SEQUENCE [LARGE SCALE GENOMIC DNA]</scope>
    <source>
        <strain evidence="5">DSM 45986 / CECT 9034 / ACN14a</strain>
    </source>
</reference>
<organism evidence="4 5">
    <name type="scientific">Frankia alni (strain DSM 45986 / CECT 9034 / ACN14a)</name>
    <dbReference type="NCBI Taxonomy" id="326424"/>
    <lineage>
        <taxon>Bacteria</taxon>
        <taxon>Bacillati</taxon>
        <taxon>Actinomycetota</taxon>
        <taxon>Actinomycetes</taxon>
        <taxon>Frankiales</taxon>
        <taxon>Frankiaceae</taxon>
        <taxon>Frankia</taxon>
    </lineage>
</organism>
<dbReference type="InterPro" id="IPR012301">
    <property type="entry name" value="Malic_N_dom"/>
</dbReference>
<dbReference type="SMART" id="SM01274">
    <property type="entry name" value="malic"/>
    <property type="match status" value="1"/>
</dbReference>
<dbReference type="Proteomes" id="UP000000657">
    <property type="component" value="Chromosome"/>
</dbReference>
<dbReference type="OrthoDB" id="4246724at2"/>
<dbReference type="InterPro" id="IPR037062">
    <property type="entry name" value="Malic_N_dom_sf"/>
</dbReference>
<proteinExistence type="predicted"/>
<dbReference type="EMBL" id="CT573213">
    <property type="protein sequence ID" value="CAJ59577.1"/>
    <property type="molecule type" value="Genomic_DNA"/>
</dbReference>
<evidence type="ECO:0000256" key="2">
    <source>
        <dbReference type="SAM" id="MobiDB-lite"/>
    </source>
</evidence>
<dbReference type="GO" id="GO:0016616">
    <property type="term" value="F:oxidoreductase activity, acting on the CH-OH group of donors, NAD or NADP as acceptor"/>
    <property type="evidence" value="ECO:0007669"/>
    <property type="project" value="InterPro"/>
</dbReference>
<protein>
    <recommendedName>
        <fullName evidence="3">Malic enzyme N-terminal domain-containing protein</fullName>
    </recommendedName>
</protein>
<dbReference type="AlphaFoldDB" id="Q0RS88"/>
<evidence type="ECO:0000313" key="4">
    <source>
        <dbReference type="EMBL" id="CAJ59577.1"/>
    </source>
</evidence>
<evidence type="ECO:0000313" key="5">
    <source>
        <dbReference type="Proteomes" id="UP000000657"/>
    </source>
</evidence>
<keyword evidence="1" id="KW-0560">Oxidoreductase</keyword>